<sequence length="149" mass="17580">MSDRKKAVLILLACYILYFAWEYNYNRIPKNYTIGIVTNITTGFKADRNVEYEFIYSAKLFNSGFGKGDYSAKIGDSFIVEFEEKNPKNSRILLYYPIPDSLNINPPRKGWSEIPNEVKIYRKNRTQIYGLYDRLFKSKTDQKKTNDRK</sequence>
<reference evidence="2" key="1">
    <citation type="journal article" date="2019" name="Int. J. Syst. Evol. Microbiol.">
        <title>The Global Catalogue of Microorganisms (GCM) 10K type strain sequencing project: providing services to taxonomists for standard genome sequencing and annotation.</title>
        <authorList>
            <consortium name="The Broad Institute Genomics Platform"/>
            <consortium name="The Broad Institute Genome Sequencing Center for Infectious Disease"/>
            <person name="Wu L."/>
            <person name="Ma J."/>
        </authorList>
    </citation>
    <scope>NUCLEOTIDE SEQUENCE [LARGE SCALE GENOMIC DNA]</scope>
    <source>
        <strain evidence="2">CGMCC 1.12479</strain>
    </source>
</reference>
<accession>A0ABQ1MTL9</accession>
<gene>
    <name evidence="1" type="ORF">GCM10010993_23600</name>
</gene>
<keyword evidence="2" id="KW-1185">Reference proteome</keyword>
<dbReference type="EMBL" id="BMFD01000008">
    <property type="protein sequence ID" value="GGC44378.1"/>
    <property type="molecule type" value="Genomic_DNA"/>
</dbReference>
<dbReference type="Proteomes" id="UP000635885">
    <property type="component" value="Unassembled WGS sequence"/>
</dbReference>
<name>A0ABQ1MTL9_9BACT</name>
<evidence type="ECO:0000313" key="2">
    <source>
        <dbReference type="Proteomes" id="UP000635885"/>
    </source>
</evidence>
<evidence type="ECO:0008006" key="3">
    <source>
        <dbReference type="Google" id="ProtNLM"/>
    </source>
</evidence>
<protein>
    <recommendedName>
        <fullName evidence="3">DUF3592 domain-containing protein</fullName>
    </recommendedName>
</protein>
<comment type="caution">
    <text evidence="1">The sequence shown here is derived from an EMBL/GenBank/DDBJ whole genome shotgun (WGS) entry which is preliminary data.</text>
</comment>
<proteinExistence type="predicted"/>
<organism evidence="1 2">
    <name type="scientific">Belliella aquatica</name>
    <dbReference type="NCBI Taxonomy" id="1323734"/>
    <lineage>
        <taxon>Bacteria</taxon>
        <taxon>Pseudomonadati</taxon>
        <taxon>Bacteroidota</taxon>
        <taxon>Cytophagia</taxon>
        <taxon>Cytophagales</taxon>
        <taxon>Cyclobacteriaceae</taxon>
        <taxon>Belliella</taxon>
    </lineage>
</organism>
<dbReference type="RefSeq" id="WP_188443146.1">
    <property type="nucleotide sequence ID" value="NZ_BMFD01000008.1"/>
</dbReference>
<evidence type="ECO:0000313" key="1">
    <source>
        <dbReference type="EMBL" id="GGC44378.1"/>
    </source>
</evidence>